<protein>
    <submittedName>
        <fullName evidence="1">Uncharacterized protein</fullName>
    </submittedName>
</protein>
<sequence>MADETSFGGEDTPWFAPARPRRHIRVTEVYPGQTTASALLPRPDHGVTFALLKFAPARPRRHIRVTEVCPGQTTASHSRY</sequence>
<evidence type="ECO:0000313" key="1">
    <source>
        <dbReference type="EMBL" id="KAK3763526.1"/>
    </source>
</evidence>
<name>A0AAE0Z7L0_9GAST</name>
<dbReference type="EMBL" id="JAWDGP010004543">
    <property type="protein sequence ID" value="KAK3763526.1"/>
    <property type="molecule type" value="Genomic_DNA"/>
</dbReference>
<keyword evidence="2" id="KW-1185">Reference proteome</keyword>
<organism evidence="1 2">
    <name type="scientific">Elysia crispata</name>
    <name type="common">lettuce slug</name>
    <dbReference type="NCBI Taxonomy" id="231223"/>
    <lineage>
        <taxon>Eukaryota</taxon>
        <taxon>Metazoa</taxon>
        <taxon>Spiralia</taxon>
        <taxon>Lophotrochozoa</taxon>
        <taxon>Mollusca</taxon>
        <taxon>Gastropoda</taxon>
        <taxon>Heterobranchia</taxon>
        <taxon>Euthyneura</taxon>
        <taxon>Panpulmonata</taxon>
        <taxon>Sacoglossa</taxon>
        <taxon>Placobranchoidea</taxon>
        <taxon>Plakobranchidae</taxon>
        <taxon>Elysia</taxon>
    </lineage>
</organism>
<gene>
    <name evidence="1" type="ORF">RRG08_046799</name>
</gene>
<comment type="caution">
    <text evidence="1">The sequence shown here is derived from an EMBL/GenBank/DDBJ whole genome shotgun (WGS) entry which is preliminary data.</text>
</comment>
<dbReference type="Proteomes" id="UP001283361">
    <property type="component" value="Unassembled WGS sequence"/>
</dbReference>
<dbReference type="AlphaFoldDB" id="A0AAE0Z7L0"/>
<accession>A0AAE0Z7L0</accession>
<reference evidence="1" key="1">
    <citation type="journal article" date="2023" name="G3 (Bethesda)">
        <title>A reference genome for the long-term kleptoplast-retaining sea slug Elysia crispata morphotype clarki.</title>
        <authorList>
            <person name="Eastman K.E."/>
            <person name="Pendleton A.L."/>
            <person name="Shaikh M.A."/>
            <person name="Suttiyut T."/>
            <person name="Ogas R."/>
            <person name="Tomko P."/>
            <person name="Gavelis G."/>
            <person name="Widhalm J.R."/>
            <person name="Wisecaver J.H."/>
        </authorList>
    </citation>
    <scope>NUCLEOTIDE SEQUENCE</scope>
    <source>
        <strain evidence="1">ECLA1</strain>
    </source>
</reference>
<proteinExistence type="predicted"/>
<evidence type="ECO:0000313" key="2">
    <source>
        <dbReference type="Proteomes" id="UP001283361"/>
    </source>
</evidence>